<dbReference type="PROSITE" id="PS51471">
    <property type="entry name" value="FE2OG_OXY"/>
    <property type="match status" value="1"/>
</dbReference>
<evidence type="ECO:0000256" key="2">
    <source>
        <dbReference type="ARBA" id="ARBA00022723"/>
    </source>
</evidence>
<reference evidence="8 9" key="1">
    <citation type="submission" date="2018-07" db="EMBL/GenBank/DDBJ databases">
        <title>Genomic Encyclopedia of Type Strains, Phase IV (KMG-IV): sequencing the most valuable type-strain genomes for metagenomic binning, comparative biology and taxonomic classification.</title>
        <authorList>
            <person name="Goeker M."/>
        </authorList>
    </citation>
    <scope>NUCLEOTIDE SEQUENCE [LARGE SCALE GENOMIC DNA]</scope>
    <source>
        <strain evidence="8 9">DSM 26407</strain>
    </source>
</reference>
<dbReference type="Proteomes" id="UP000252707">
    <property type="component" value="Unassembled WGS sequence"/>
</dbReference>
<evidence type="ECO:0000256" key="6">
    <source>
        <dbReference type="ARBA" id="ARBA00023004"/>
    </source>
</evidence>
<dbReference type="RefSeq" id="WP_114279422.1">
    <property type="nucleotide sequence ID" value="NZ_QPJY01000003.1"/>
</dbReference>
<sequence length="217" mass="23936">MPDPQLPSQPAAGDGTADPVGPIAAALAGPGWCVAEAFLSPAETGALAAECQALWEEGGFRHARIGVGANLRLRPEIRSDRVHWIDPAAPAPALRPYLERIERLRLALNESLWLGLFEFEGFFAVYPPGSFYARHMDNFEGARHRLVTCVLYLNGDWAPGDGGELRLYTDGEDPTRRVDIEPRGGTLAAFLSERFPHEVLPARRDRLSLTGWLRLRD</sequence>
<evidence type="ECO:0000256" key="1">
    <source>
        <dbReference type="ARBA" id="ARBA00001961"/>
    </source>
</evidence>
<dbReference type="InterPro" id="IPR005123">
    <property type="entry name" value="Oxoglu/Fe-dep_dioxygenase_dom"/>
</dbReference>
<dbReference type="Gene3D" id="2.60.120.620">
    <property type="entry name" value="q2cbj1_9rhob like domain"/>
    <property type="match status" value="1"/>
</dbReference>
<dbReference type="InterPro" id="IPR006620">
    <property type="entry name" value="Pro_4_hyd_alph"/>
</dbReference>
<dbReference type="AlphaFoldDB" id="A0A369CCH3"/>
<proteinExistence type="predicted"/>
<keyword evidence="4" id="KW-0223">Dioxygenase</keyword>
<keyword evidence="9" id="KW-1185">Reference proteome</keyword>
<keyword evidence="5" id="KW-0560">Oxidoreductase</keyword>
<evidence type="ECO:0000259" key="7">
    <source>
        <dbReference type="PROSITE" id="PS51471"/>
    </source>
</evidence>
<keyword evidence="3" id="KW-0847">Vitamin C</keyword>
<evidence type="ECO:0000313" key="9">
    <source>
        <dbReference type="Proteomes" id="UP000252707"/>
    </source>
</evidence>
<comment type="caution">
    <text evidence="8">The sequence shown here is derived from an EMBL/GenBank/DDBJ whole genome shotgun (WGS) entry which is preliminary data.</text>
</comment>
<organism evidence="8 9">
    <name type="scientific">Thioalbus denitrificans</name>
    <dbReference type="NCBI Taxonomy" id="547122"/>
    <lineage>
        <taxon>Bacteria</taxon>
        <taxon>Pseudomonadati</taxon>
        <taxon>Pseudomonadota</taxon>
        <taxon>Gammaproteobacteria</taxon>
        <taxon>Chromatiales</taxon>
        <taxon>Ectothiorhodospiraceae</taxon>
        <taxon>Thioalbus</taxon>
    </lineage>
</organism>
<keyword evidence="6" id="KW-0408">Iron</keyword>
<dbReference type="EMBL" id="QPJY01000003">
    <property type="protein sequence ID" value="RCX31241.1"/>
    <property type="molecule type" value="Genomic_DNA"/>
</dbReference>
<dbReference type="PANTHER" id="PTHR12907:SF26">
    <property type="entry name" value="HIF PROLYL HYDROXYLASE, ISOFORM C"/>
    <property type="match status" value="1"/>
</dbReference>
<gene>
    <name evidence="8" type="ORF">DFQ59_103207</name>
</gene>
<name>A0A369CCH3_9GAMM</name>
<dbReference type="InterPro" id="IPR051559">
    <property type="entry name" value="HIF_prolyl_hydroxylases"/>
</dbReference>
<comment type="cofactor">
    <cofactor evidence="1">
        <name>L-ascorbate</name>
        <dbReference type="ChEBI" id="CHEBI:38290"/>
    </cofactor>
</comment>
<dbReference type="PANTHER" id="PTHR12907">
    <property type="entry name" value="EGL NINE HOMOLOG-RELATED"/>
    <property type="match status" value="1"/>
</dbReference>
<evidence type="ECO:0000256" key="5">
    <source>
        <dbReference type="ARBA" id="ARBA00023002"/>
    </source>
</evidence>
<protein>
    <submittedName>
        <fullName evidence="8">SM-20-related protein</fullName>
    </submittedName>
</protein>
<dbReference type="GO" id="GO:0008198">
    <property type="term" value="F:ferrous iron binding"/>
    <property type="evidence" value="ECO:0007669"/>
    <property type="project" value="TreeGrafter"/>
</dbReference>
<dbReference type="InterPro" id="IPR044862">
    <property type="entry name" value="Pro_4_hyd_alph_FE2OG_OXY"/>
</dbReference>
<dbReference type="Pfam" id="PF13640">
    <property type="entry name" value="2OG-FeII_Oxy_3"/>
    <property type="match status" value="1"/>
</dbReference>
<accession>A0A369CCH3</accession>
<evidence type="ECO:0000313" key="8">
    <source>
        <dbReference type="EMBL" id="RCX31241.1"/>
    </source>
</evidence>
<dbReference type="GO" id="GO:0071456">
    <property type="term" value="P:cellular response to hypoxia"/>
    <property type="evidence" value="ECO:0007669"/>
    <property type="project" value="TreeGrafter"/>
</dbReference>
<evidence type="ECO:0000256" key="4">
    <source>
        <dbReference type="ARBA" id="ARBA00022964"/>
    </source>
</evidence>
<dbReference type="SMART" id="SM00702">
    <property type="entry name" value="P4Hc"/>
    <property type="match status" value="1"/>
</dbReference>
<dbReference type="GO" id="GO:0031543">
    <property type="term" value="F:peptidyl-proline dioxygenase activity"/>
    <property type="evidence" value="ECO:0007669"/>
    <property type="project" value="TreeGrafter"/>
</dbReference>
<dbReference type="OrthoDB" id="9783171at2"/>
<keyword evidence="2" id="KW-0479">Metal-binding</keyword>
<evidence type="ECO:0000256" key="3">
    <source>
        <dbReference type="ARBA" id="ARBA00022896"/>
    </source>
</evidence>
<feature type="domain" description="Fe2OG dioxygenase" evidence="7">
    <location>
        <begin position="112"/>
        <end position="215"/>
    </location>
</feature>
<dbReference type="GO" id="GO:0031418">
    <property type="term" value="F:L-ascorbic acid binding"/>
    <property type="evidence" value="ECO:0007669"/>
    <property type="project" value="UniProtKB-KW"/>
</dbReference>